<dbReference type="EMBL" id="ALWO02000052">
    <property type="protein sequence ID" value="EOZ92140.1"/>
    <property type="molecule type" value="Genomic_DNA"/>
</dbReference>
<gene>
    <name evidence="1" type="ORF">A33Q_4233</name>
</gene>
<sequence>MVLWANMGCIKNSKQQITMIFMALTLTQIWEQRNPQKIKAY</sequence>
<dbReference type="STRING" id="1189612.A33Q_4233"/>
<dbReference type="AlphaFoldDB" id="S2D512"/>
<dbReference type="Proteomes" id="UP000006073">
    <property type="component" value="Unassembled WGS sequence"/>
</dbReference>
<name>S2D512_INDAL</name>
<evidence type="ECO:0000313" key="2">
    <source>
        <dbReference type="Proteomes" id="UP000006073"/>
    </source>
</evidence>
<accession>S2D512</accession>
<proteinExistence type="predicted"/>
<keyword evidence="2" id="KW-1185">Reference proteome</keyword>
<protein>
    <submittedName>
        <fullName evidence="1">Uncharacterized protein</fullName>
    </submittedName>
</protein>
<comment type="caution">
    <text evidence="1">The sequence shown here is derived from an EMBL/GenBank/DDBJ whole genome shotgun (WGS) entry which is preliminary data.</text>
</comment>
<organism evidence="1 2">
    <name type="scientific">Indibacter alkaliphilus (strain CCUG 57479 / KCTC 22604 / LW1)</name>
    <dbReference type="NCBI Taxonomy" id="1189612"/>
    <lineage>
        <taxon>Bacteria</taxon>
        <taxon>Pseudomonadati</taxon>
        <taxon>Bacteroidota</taxon>
        <taxon>Cytophagia</taxon>
        <taxon>Cytophagales</taxon>
        <taxon>Cyclobacteriaceae</taxon>
    </lineage>
</organism>
<evidence type="ECO:0000313" key="1">
    <source>
        <dbReference type="EMBL" id="EOZ92140.1"/>
    </source>
</evidence>
<reference evidence="1 2" key="1">
    <citation type="journal article" date="2013" name="Genome Announc.">
        <title>Draft Genome Sequence of Indibacter alkaliphilus Strain LW1T, Isolated from Lonar Lake, a Haloalkaline Lake in the Buldana District of Maharashtra, India.</title>
        <authorList>
            <person name="Singh A."/>
            <person name="Kumar Jangir P."/>
            <person name="Sharma R."/>
            <person name="Singh A."/>
            <person name="Kumar Pinnaka A."/>
            <person name="Shivaji S."/>
        </authorList>
    </citation>
    <scope>NUCLEOTIDE SEQUENCE [LARGE SCALE GENOMIC DNA]</scope>
    <source>
        <strain evidence="2">CCUG 57479 / KCTC 22604 / LW1</strain>
    </source>
</reference>